<name>A0A0S4M2W3_9BURK</name>
<dbReference type="STRING" id="1561003.Ark11_0514"/>
<dbReference type="HAMAP" id="MF_01345_B">
    <property type="entry name" value="Ribosomal_uS17_B"/>
    <property type="match status" value="1"/>
</dbReference>
<evidence type="ECO:0000256" key="1">
    <source>
        <dbReference type="ARBA" id="ARBA00010254"/>
    </source>
</evidence>
<dbReference type="Pfam" id="PF00366">
    <property type="entry name" value="Ribosomal_S17"/>
    <property type="match status" value="1"/>
</dbReference>
<keyword evidence="2 6" id="KW-0699">rRNA-binding</keyword>
<gene>
    <name evidence="6 7" type="primary">rpsQ</name>
    <name evidence="7" type="ORF">Ark11_0514</name>
</gene>
<dbReference type="NCBIfam" id="TIGR03635">
    <property type="entry name" value="uS17_bact"/>
    <property type="match status" value="1"/>
</dbReference>
<keyword evidence="4 6" id="KW-0689">Ribosomal protein</keyword>
<dbReference type="GO" id="GO:0006412">
    <property type="term" value="P:translation"/>
    <property type="evidence" value="ECO:0007669"/>
    <property type="project" value="UniProtKB-UniRule"/>
</dbReference>
<proteinExistence type="inferred from homology"/>
<evidence type="ECO:0000256" key="4">
    <source>
        <dbReference type="ARBA" id="ARBA00022980"/>
    </source>
</evidence>
<evidence type="ECO:0000256" key="5">
    <source>
        <dbReference type="ARBA" id="ARBA00023274"/>
    </source>
</evidence>
<accession>A0A0S4M2W3</accession>
<dbReference type="Gene3D" id="2.40.50.140">
    <property type="entry name" value="Nucleic acid-binding proteins"/>
    <property type="match status" value="1"/>
</dbReference>
<evidence type="ECO:0000313" key="7">
    <source>
        <dbReference type="EMBL" id="CUT17359.1"/>
    </source>
</evidence>
<comment type="function">
    <text evidence="6">One of the primary rRNA binding proteins, it binds specifically to the 5'-end of 16S ribosomal RNA.</text>
</comment>
<dbReference type="GO" id="GO:0019843">
    <property type="term" value="F:rRNA binding"/>
    <property type="evidence" value="ECO:0007669"/>
    <property type="project" value="UniProtKB-UniRule"/>
</dbReference>
<evidence type="ECO:0000313" key="8">
    <source>
        <dbReference type="Proteomes" id="UP000198651"/>
    </source>
</evidence>
<dbReference type="OrthoDB" id="9811714at2"/>
<dbReference type="EMBL" id="LN906597">
    <property type="protein sequence ID" value="CUT17359.1"/>
    <property type="molecule type" value="Genomic_DNA"/>
</dbReference>
<dbReference type="InterPro" id="IPR012340">
    <property type="entry name" value="NA-bd_OB-fold"/>
</dbReference>
<dbReference type="PANTHER" id="PTHR10744:SF1">
    <property type="entry name" value="SMALL RIBOSOMAL SUBUNIT PROTEIN US17M"/>
    <property type="match status" value="1"/>
</dbReference>
<comment type="subunit">
    <text evidence="6">Part of the 30S ribosomal subunit.</text>
</comment>
<evidence type="ECO:0000256" key="3">
    <source>
        <dbReference type="ARBA" id="ARBA00022884"/>
    </source>
</evidence>
<dbReference type="PATRIC" id="fig|1561003.3.peg.527"/>
<dbReference type="Proteomes" id="UP000198651">
    <property type="component" value="Chromosome I"/>
</dbReference>
<comment type="similarity">
    <text evidence="1 6">Belongs to the universal ribosomal protein uS17 family.</text>
</comment>
<protein>
    <recommendedName>
        <fullName evidence="6">Small ribosomal subunit protein uS17</fullName>
    </recommendedName>
</protein>
<dbReference type="SUPFAM" id="SSF50249">
    <property type="entry name" value="Nucleic acid-binding proteins"/>
    <property type="match status" value="1"/>
</dbReference>
<reference evidence="8" key="1">
    <citation type="submission" date="2015-11" db="EMBL/GenBank/DDBJ databases">
        <authorList>
            <person name="Seth-Smith H.M.B."/>
        </authorList>
    </citation>
    <scope>NUCLEOTIDE SEQUENCE [LARGE SCALE GENOMIC DNA]</scope>
    <source>
        <strain evidence="8">2013Ark11</strain>
    </source>
</reference>
<organism evidence="7 8">
    <name type="scientific">Candidatus Ichthyocystis hellenicum</name>
    <dbReference type="NCBI Taxonomy" id="1561003"/>
    <lineage>
        <taxon>Bacteria</taxon>
        <taxon>Pseudomonadati</taxon>
        <taxon>Pseudomonadota</taxon>
        <taxon>Betaproteobacteria</taxon>
        <taxon>Burkholderiales</taxon>
        <taxon>Candidatus Ichthyocystis</taxon>
    </lineage>
</organism>
<dbReference type="GO" id="GO:0022627">
    <property type="term" value="C:cytosolic small ribosomal subunit"/>
    <property type="evidence" value="ECO:0007669"/>
    <property type="project" value="UniProtKB-UniRule"/>
</dbReference>
<dbReference type="AlphaFoldDB" id="A0A0S4M2W3"/>
<sequence>MESVAVSPTARSLIGRVVSDKMMKTVIVLVERRVRHVVYGKIVTRSKKYHVRDDSFSAKEGDVVEISECRPLAKTVSWRVTRLLGKARR</sequence>
<dbReference type="InterPro" id="IPR000266">
    <property type="entry name" value="Ribosomal_uS17"/>
</dbReference>
<dbReference type="CDD" id="cd00364">
    <property type="entry name" value="Ribosomal_uS17"/>
    <property type="match status" value="1"/>
</dbReference>
<dbReference type="NCBIfam" id="NF004123">
    <property type="entry name" value="PRK05610.1"/>
    <property type="match status" value="1"/>
</dbReference>
<keyword evidence="5 6" id="KW-0687">Ribonucleoprotein</keyword>
<evidence type="ECO:0000256" key="2">
    <source>
        <dbReference type="ARBA" id="ARBA00022730"/>
    </source>
</evidence>
<dbReference type="RefSeq" id="WP_092342345.1">
    <property type="nucleotide sequence ID" value="NZ_FLSL01000099.1"/>
</dbReference>
<evidence type="ECO:0000256" key="6">
    <source>
        <dbReference type="HAMAP-Rule" id="MF_01345"/>
    </source>
</evidence>
<keyword evidence="8" id="KW-1185">Reference proteome</keyword>
<keyword evidence="3 6" id="KW-0694">RNA-binding</keyword>
<dbReference type="PRINTS" id="PR00973">
    <property type="entry name" value="RIBOSOMALS17"/>
</dbReference>
<dbReference type="InterPro" id="IPR019984">
    <property type="entry name" value="Ribosomal_uS17_bact/chlr"/>
</dbReference>
<dbReference type="PANTHER" id="PTHR10744">
    <property type="entry name" value="40S RIBOSOMAL PROTEIN S11 FAMILY MEMBER"/>
    <property type="match status" value="1"/>
</dbReference>
<dbReference type="GO" id="GO:0003735">
    <property type="term" value="F:structural constituent of ribosome"/>
    <property type="evidence" value="ECO:0007669"/>
    <property type="project" value="UniProtKB-UniRule"/>
</dbReference>